<gene>
    <name evidence="2" type="ORF">BXP70_17400</name>
</gene>
<comment type="caution">
    <text evidence="2">The sequence shown here is derived from an EMBL/GenBank/DDBJ whole genome shotgun (WGS) entry which is preliminary data.</text>
</comment>
<protein>
    <recommendedName>
        <fullName evidence="4">TonB-dependent receptor plug domain-containing protein</fullName>
    </recommendedName>
</protein>
<reference evidence="2 3" key="1">
    <citation type="submission" date="2017-01" db="EMBL/GenBank/DDBJ databases">
        <title>A new Hymenobacter.</title>
        <authorList>
            <person name="Liang Y."/>
            <person name="Feng F."/>
        </authorList>
    </citation>
    <scope>NUCLEOTIDE SEQUENCE [LARGE SCALE GENOMIC DNA]</scope>
    <source>
        <strain evidence="2">MIMBbqt21</strain>
    </source>
</reference>
<dbReference type="EMBL" id="MTSE01000009">
    <property type="protein sequence ID" value="OUJ72684.1"/>
    <property type="molecule type" value="Genomic_DNA"/>
</dbReference>
<keyword evidence="3" id="KW-1185">Reference proteome</keyword>
<evidence type="ECO:0008006" key="4">
    <source>
        <dbReference type="Google" id="ProtNLM"/>
    </source>
</evidence>
<dbReference type="Proteomes" id="UP000194873">
    <property type="component" value="Unassembled WGS sequence"/>
</dbReference>
<dbReference type="AlphaFoldDB" id="A0A243WAU4"/>
<dbReference type="Gene3D" id="2.60.40.1120">
    <property type="entry name" value="Carboxypeptidase-like, regulatory domain"/>
    <property type="match status" value="1"/>
</dbReference>
<dbReference type="SUPFAM" id="SSF49464">
    <property type="entry name" value="Carboxypeptidase regulatory domain-like"/>
    <property type="match status" value="1"/>
</dbReference>
<keyword evidence="1" id="KW-0732">Signal</keyword>
<accession>A0A243WAU4</accession>
<name>A0A243WAU4_9BACT</name>
<feature type="signal peptide" evidence="1">
    <location>
        <begin position="1"/>
        <end position="22"/>
    </location>
</feature>
<dbReference type="InterPro" id="IPR008969">
    <property type="entry name" value="CarboxyPept-like_regulatory"/>
</dbReference>
<evidence type="ECO:0000313" key="2">
    <source>
        <dbReference type="EMBL" id="OUJ72684.1"/>
    </source>
</evidence>
<dbReference type="Pfam" id="PF13715">
    <property type="entry name" value="CarbopepD_reg_2"/>
    <property type="match status" value="1"/>
</dbReference>
<feature type="chain" id="PRO_5012783381" description="TonB-dependent receptor plug domain-containing protein" evidence="1">
    <location>
        <begin position="23"/>
        <end position="124"/>
    </location>
</feature>
<evidence type="ECO:0000256" key="1">
    <source>
        <dbReference type="SAM" id="SignalP"/>
    </source>
</evidence>
<sequence length="124" mass="13479">MKTVVSYLIILFWSFVALTAKAQSGQEPREITGTVLSNMGQPLAGASVMVVGEKNGAASTNSAGGFVLRTAAEKPMIHVSYAGYEEDEQQMLGSEPLTFSLTPIDKYKKQLKKRSKAAQKAWKH</sequence>
<proteinExistence type="predicted"/>
<evidence type="ECO:0000313" key="3">
    <source>
        <dbReference type="Proteomes" id="UP000194873"/>
    </source>
</evidence>
<dbReference type="OrthoDB" id="883843at2"/>
<dbReference type="RefSeq" id="WP_086595370.1">
    <property type="nucleotide sequence ID" value="NZ_MTSE01000009.1"/>
</dbReference>
<organism evidence="2 3">
    <name type="scientific">Hymenobacter crusticola</name>
    <dbReference type="NCBI Taxonomy" id="1770526"/>
    <lineage>
        <taxon>Bacteria</taxon>
        <taxon>Pseudomonadati</taxon>
        <taxon>Bacteroidota</taxon>
        <taxon>Cytophagia</taxon>
        <taxon>Cytophagales</taxon>
        <taxon>Hymenobacteraceae</taxon>
        <taxon>Hymenobacter</taxon>
    </lineage>
</organism>